<protein>
    <recommendedName>
        <fullName evidence="1">DUF6314 domain-containing protein</fullName>
    </recommendedName>
</protein>
<dbReference type="InterPro" id="IPR045632">
    <property type="entry name" value="DUF6314"/>
</dbReference>
<dbReference type="Pfam" id="PF19834">
    <property type="entry name" value="DUF6314"/>
    <property type="match status" value="1"/>
</dbReference>
<reference evidence="2 3" key="1">
    <citation type="submission" date="2018-02" db="EMBL/GenBank/DDBJ databases">
        <title>Comparative genomes isolates from brazilian mangrove.</title>
        <authorList>
            <person name="Araujo J.E."/>
            <person name="Taketani R.G."/>
            <person name="Silva M.C.P."/>
            <person name="Loureco M.V."/>
            <person name="Andreote F.D."/>
        </authorList>
    </citation>
    <scope>NUCLEOTIDE SEQUENCE [LARGE SCALE GENOMIC DNA]</scope>
    <source>
        <strain evidence="2 3">Hex-1 MGV</strain>
    </source>
</reference>
<dbReference type="EMBL" id="PUHY01000004">
    <property type="protein sequence ID" value="PQO39596.1"/>
    <property type="molecule type" value="Genomic_DNA"/>
</dbReference>
<proteinExistence type="predicted"/>
<evidence type="ECO:0000313" key="2">
    <source>
        <dbReference type="EMBL" id="PQO39596.1"/>
    </source>
</evidence>
<evidence type="ECO:0000259" key="1">
    <source>
        <dbReference type="Pfam" id="PF19834"/>
    </source>
</evidence>
<accession>A0A2S8G583</accession>
<dbReference type="Proteomes" id="UP000238322">
    <property type="component" value="Unassembled WGS sequence"/>
</dbReference>
<organism evidence="2 3">
    <name type="scientific">Blastopirellula marina</name>
    <dbReference type="NCBI Taxonomy" id="124"/>
    <lineage>
        <taxon>Bacteria</taxon>
        <taxon>Pseudomonadati</taxon>
        <taxon>Planctomycetota</taxon>
        <taxon>Planctomycetia</taxon>
        <taxon>Pirellulales</taxon>
        <taxon>Pirellulaceae</taxon>
        <taxon>Blastopirellula</taxon>
    </lineage>
</organism>
<evidence type="ECO:0000313" key="3">
    <source>
        <dbReference type="Proteomes" id="UP000238322"/>
    </source>
</evidence>
<name>A0A2S8G583_9BACT</name>
<dbReference type="AlphaFoldDB" id="A0A2S8G583"/>
<sequence>MNSDELMKRLAEVTRLEFRAVTNGQKSGWQGNGRGAVSVASLDSSSVLFTETGSWKTEEGRQIDFRNIYRWSDVVDGIRLEHLRFGPDQPVYLFDLLPISMSQWISRSPHVCREDCYQADLVIGSSSIELTWRITGPKKDETIHYIYE</sequence>
<feature type="domain" description="DUF6314" evidence="1">
    <location>
        <begin position="25"/>
        <end position="147"/>
    </location>
</feature>
<gene>
    <name evidence="2" type="ORF">C5Y83_02295</name>
</gene>
<dbReference type="OrthoDB" id="21379at2"/>
<comment type="caution">
    <text evidence="2">The sequence shown here is derived from an EMBL/GenBank/DDBJ whole genome shotgun (WGS) entry which is preliminary data.</text>
</comment>
<dbReference type="RefSeq" id="WP_105328033.1">
    <property type="nucleotide sequence ID" value="NZ_PUHY01000004.1"/>
</dbReference>